<dbReference type="AlphaFoldDB" id="A0A5B7JKD7"/>
<dbReference type="EMBL" id="VSRR010095052">
    <property type="protein sequence ID" value="MPC93498.1"/>
    <property type="molecule type" value="Genomic_DNA"/>
</dbReference>
<gene>
    <name evidence="2" type="ORF">E2C01_088628</name>
</gene>
<organism evidence="2 3">
    <name type="scientific">Portunus trituberculatus</name>
    <name type="common">Swimming crab</name>
    <name type="synonym">Neptunus trituberculatus</name>
    <dbReference type="NCBI Taxonomy" id="210409"/>
    <lineage>
        <taxon>Eukaryota</taxon>
        <taxon>Metazoa</taxon>
        <taxon>Ecdysozoa</taxon>
        <taxon>Arthropoda</taxon>
        <taxon>Crustacea</taxon>
        <taxon>Multicrustacea</taxon>
        <taxon>Malacostraca</taxon>
        <taxon>Eumalacostraca</taxon>
        <taxon>Eucarida</taxon>
        <taxon>Decapoda</taxon>
        <taxon>Pleocyemata</taxon>
        <taxon>Brachyura</taxon>
        <taxon>Eubrachyura</taxon>
        <taxon>Portunoidea</taxon>
        <taxon>Portunidae</taxon>
        <taxon>Portuninae</taxon>
        <taxon>Portunus</taxon>
    </lineage>
</organism>
<accession>A0A5B7JKD7</accession>
<comment type="caution">
    <text evidence="2">The sequence shown here is derived from an EMBL/GenBank/DDBJ whole genome shotgun (WGS) entry which is preliminary data.</text>
</comment>
<keyword evidence="3" id="KW-1185">Reference proteome</keyword>
<dbReference type="Proteomes" id="UP000324222">
    <property type="component" value="Unassembled WGS sequence"/>
</dbReference>
<feature type="compositionally biased region" description="Polar residues" evidence="1">
    <location>
        <begin position="165"/>
        <end position="175"/>
    </location>
</feature>
<feature type="region of interest" description="Disordered" evidence="1">
    <location>
        <begin position="1"/>
        <end position="175"/>
    </location>
</feature>
<feature type="compositionally biased region" description="Basic residues" evidence="1">
    <location>
        <begin position="87"/>
        <end position="96"/>
    </location>
</feature>
<feature type="compositionally biased region" description="Gly residues" evidence="1">
    <location>
        <begin position="1"/>
        <end position="13"/>
    </location>
</feature>
<evidence type="ECO:0000256" key="1">
    <source>
        <dbReference type="SAM" id="MobiDB-lite"/>
    </source>
</evidence>
<feature type="compositionally biased region" description="Pro residues" evidence="1">
    <location>
        <begin position="125"/>
        <end position="134"/>
    </location>
</feature>
<protein>
    <submittedName>
        <fullName evidence="2">Uncharacterized protein</fullName>
    </submittedName>
</protein>
<sequence length="203" mass="21050">MFRASQGGGGGRDGAAQPLMGPAASREMSPGALAAAGGGGAWRGSIRAPPPGIRSGVTNGEAEGGAEAQGSRVSLVAACGAGGTHPHSAKHPRTHHPPPPLLPNPWLSPLLFSARQRRPTAARHTPPPYAPLPSPQGREAATASDALHQTPHTVQEGPRDRGSINPHTSHCTPGTTHFHTRILKHITIFHPFTRSQTLRGVFA</sequence>
<evidence type="ECO:0000313" key="2">
    <source>
        <dbReference type="EMBL" id="MPC93498.1"/>
    </source>
</evidence>
<reference evidence="2 3" key="1">
    <citation type="submission" date="2019-05" db="EMBL/GenBank/DDBJ databases">
        <title>Another draft genome of Portunus trituberculatus and its Hox gene families provides insights of decapod evolution.</title>
        <authorList>
            <person name="Jeong J.-H."/>
            <person name="Song I."/>
            <person name="Kim S."/>
            <person name="Choi T."/>
            <person name="Kim D."/>
            <person name="Ryu S."/>
            <person name="Kim W."/>
        </authorList>
    </citation>
    <scope>NUCLEOTIDE SEQUENCE [LARGE SCALE GENOMIC DNA]</scope>
    <source>
        <tissue evidence="2">Muscle</tissue>
    </source>
</reference>
<name>A0A5B7JKD7_PORTR</name>
<proteinExistence type="predicted"/>
<evidence type="ECO:0000313" key="3">
    <source>
        <dbReference type="Proteomes" id="UP000324222"/>
    </source>
</evidence>